<reference evidence="2" key="1">
    <citation type="submission" date="2015-10" db="EMBL/GenBank/DDBJ databases">
        <authorList>
            <person name="Regsiter A."/>
            <person name="william w."/>
        </authorList>
    </citation>
    <scope>NUCLEOTIDE SEQUENCE</scope>
    <source>
        <strain evidence="2">Montdore</strain>
    </source>
</reference>
<keyword evidence="1" id="KW-1133">Transmembrane helix</keyword>
<accession>A0A292PJ36</accession>
<feature type="transmembrane region" description="Helical" evidence="1">
    <location>
        <begin position="36"/>
        <end position="57"/>
    </location>
</feature>
<dbReference type="Proteomes" id="UP001412239">
    <property type="component" value="Unassembled WGS sequence"/>
</dbReference>
<evidence type="ECO:0000256" key="1">
    <source>
        <dbReference type="SAM" id="Phobius"/>
    </source>
</evidence>
<keyword evidence="3" id="KW-1185">Reference proteome</keyword>
<name>A0A292PJ36_9PEZI</name>
<organism evidence="2 3">
    <name type="scientific">Tuber aestivum</name>
    <name type="common">summer truffle</name>
    <dbReference type="NCBI Taxonomy" id="59557"/>
    <lineage>
        <taxon>Eukaryota</taxon>
        <taxon>Fungi</taxon>
        <taxon>Dikarya</taxon>
        <taxon>Ascomycota</taxon>
        <taxon>Pezizomycotina</taxon>
        <taxon>Pezizomycetes</taxon>
        <taxon>Pezizales</taxon>
        <taxon>Tuberaceae</taxon>
        <taxon>Tuber</taxon>
    </lineage>
</organism>
<dbReference type="EMBL" id="LN891372">
    <property type="protein sequence ID" value="CUS06761.1"/>
    <property type="molecule type" value="Genomic_DNA"/>
</dbReference>
<protein>
    <submittedName>
        <fullName evidence="2">Uncharacterized protein</fullName>
    </submittedName>
</protein>
<keyword evidence="1" id="KW-0812">Transmembrane</keyword>
<evidence type="ECO:0000313" key="2">
    <source>
        <dbReference type="EMBL" id="CUS06761.1"/>
    </source>
</evidence>
<proteinExistence type="predicted"/>
<evidence type="ECO:0000313" key="3">
    <source>
        <dbReference type="Proteomes" id="UP001412239"/>
    </source>
</evidence>
<gene>
    <name evidence="2" type="ORF">GSTUAT00009164001</name>
</gene>
<sequence length="125" mass="14367">MMFLPRLLFQSPKEVAIHQKAITEGFTEIKGWIKTMLVFGGGTILFGFGSLAYKVMVYDVDAKKEMMAHTTRVVHESEEKLGTRFGSRLDNFEKQTQAQIENVKLETKLEIDKVAHLVELYTKKR</sequence>
<dbReference type="AlphaFoldDB" id="A0A292PJ36"/>
<keyword evidence="1" id="KW-0472">Membrane</keyword>